<comment type="caution">
    <text evidence="1">The sequence shown here is derived from an EMBL/GenBank/DDBJ whole genome shotgun (WGS) entry which is preliminary data.</text>
</comment>
<keyword evidence="2" id="KW-1185">Reference proteome</keyword>
<name>A0A2P7S2E0_9HYPH</name>
<sequence>MLDITQDFTEWPEDLAPQGFGTCDRERFPQWWARNQTRLAHLHPQIAEQWVYRHWKHSPYAWLSLDSLSWRQERWDTNRILSQVFVRDSHLDPHHDFKVFNKFAAKSPPVSVMNQTGTWDYPILTLETPQGIRAHRAALPEKRFLLIEGHSRYRYLNALAARGQTGASHELFIMSTPRAEHGEDDHTGT</sequence>
<dbReference type="EMBL" id="PXYL01000017">
    <property type="protein sequence ID" value="PSJ56629.1"/>
    <property type="molecule type" value="Genomic_DNA"/>
</dbReference>
<protein>
    <submittedName>
        <fullName evidence="1">Uncharacterized protein</fullName>
    </submittedName>
</protein>
<reference evidence="1 2" key="1">
    <citation type="submission" date="2018-03" db="EMBL/GenBank/DDBJ databases">
        <title>The draft genome of Mesorhizobium soli JCM 19897.</title>
        <authorList>
            <person name="Li L."/>
            <person name="Liu L."/>
            <person name="Liang L."/>
            <person name="Wang T."/>
            <person name="Zhang X."/>
        </authorList>
    </citation>
    <scope>NUCLEOTIDE SEQUENCE [LARGE SCALE GENOMIC DNA]</scope>
    <source>
        <strain evidence="1 2">JCM 19897</strain>
    </source>
</reference>
<evidence type="ECO:0000313" key="2">
    <source>
        <dbReference type="Proteomes" id="UP000240653"/>
    </source>
</evidence>
<proteinExistence type="predicted"/>
<dbReference type="Proteomes" id="UP000240653">
    <property type="component" value="Unassembled WGS sequence"/>
</dbReference>
<accession>A0A2P7S2E0</accession>
<evidence type="ECO:0000313" key="1">
    <source>
        <dbReference type="EMBL" id="PSJ56629.1"/>
    </source>
</evidence>
<organism evidence="1 2">
    <name type="scientific">Pseudaminobacter soli</name>
    <name type="common">ex Li et al. 2025</name>
    <dbReference type="NCBI Taxonomy" id="1295366"/>
    <lineage>
        <taxon>Bacteria</taxon>
        <taxon>Pseudomonadati</taxon>
        <taxon>Pseudomonadota</taxon>
        <taxon>Alphaproteobacteria</taxon>
        <taxon>Hyphomicrobiales</taxon>
        <taxon>Phyllobacteriaceae</taxon>
        <taxon>Pseudaminobacter</taxon>
    </lineage>
</organism>
<gene>
    <name evidence="1" type="ORF">C7I85_24015</name>
</gene>
<dbReference type="AlphaFoldDB" id="A0A2P7S2E0"/>